<keyword evidence="11" id="KW-1185">Reference proteome</keyword>
<evidence type="ECO:0000256" key="4">
    <source>
        <dbReference type="ARBA" id="ARBA00022475"/>
    </source>
</evidence>
<dbReference type="EMBL" id="JBHTOP010000001">
    <property type="protein sequence ID" value="MFD1670493.1"/>
    <property type="molecule type" value="Genomic_DNA"/>
</dbReference>
<feature type="transmembrane region" description="Helical" evidence="9">
    <location>
        <begin position="152"/>
        <end position="171"/>
    </location>
</feature>
<dbReference type="Proteomes" id="UP001597267">
    <property type="component" value="Unassembled WGS sequence"/>
</dbReference>
<feature type="transmembrane region" description="Helical" evidence="9">
    <location>
        <begin position="203"/>
        <end position="221"/>
    </location>
</feature>
<dbReference type="InterPro" id="IPR004685">
    <property type="entry name" value="Brnchd-chn_aa_trnsp_Livcs"/>
</dbReference>
<gene>
    <name evidence="10" type="primary">brnQ</name>
    <name evidence="10" type="ORF">ACFQ5M_00110</name>
</gene>
<feature type="transmembrane region" description="Helical" evidence="9">
    <location>
        <begin position="348"/>
        <end position="369"/>
    </location>
</feature>
<keyword evidence="6 9" id="KW-0029">Amino-acid transport</keyword>
<evidence type="ECO:0000313" key="11">
    <source>
        <dbReference type="Proteomes" id="UP001597267"/>
    </source>
</evidence>
<evidence type="ECO:0000256" key="1">
    <source>
        <dbReference type="ARBA" id="ARBA00004651"/>
    </source>
</evidence>
<evidence type="ECO:0000256" key="3">
    <source>
        <dbReference type="ARBA" id="ARBA00022448"/>
    </source>
</evidence>
<evidence type="ECO:0000313" key="10">
    <source>
        <dbReference type="EMBL" id="MFD1670493.1"/>
    </source>
</evidence>
<dbReference type="PANTHER" id="PTHR30588">
    <property type="entry name" value="BRANCHED-CHAIN AMINO ACID TRANSPORT SYSTEM 2 CARRIER PROTEIN"/>
    <property type="match status" value="1"/>
</dbReference>
<comment type="function">
    <text evidence="9">Component of the transport system for branched-chain amino acids.</text>
</comment>
<feature type="transmembrane region" description="Helical" evidence="9">
    <location>
        <begin position="233"/>
        <end position="253"/>
    </location>
</feature>
<feature type="transmembrane region" description="Helical" evidence="9">
    <location>
        <begin position="120"/>
        <end position="140"/>
    </location>
</feature>
<keyword evidence="5 9" id="KW-0812">Transmembrane</keyword>
<feature type="transmembrane region" description="Helical" evidence="9">
    <location>
        <begin position="41"/>
        <end position="61"/>
    </location>
</feature>
<dbReference type="NCBIfam" id="TIGR00796">
    <property type="entry name" value="livcs"/>
    <property type="match status" value="1"/>
</dbReference>
<feature type="transmembrane region" description="Helical" evidence="9">
    <location>
        <begin position="286"/>
        <end position="305"/>
    </location>
</feature>
<organism evidence="10 11">
    <name type="scientific">Agrilactobacillus yilanensis</name>
    <dbReference type="NCBI Taxonomy" id="2485997"/>
    <lineage>
        <taxon>Bacteria</taxon>
        <taxon>Bacillati</taxon>
        <taxon>Bacillota</taxon>
        <taxon>Bacilli</taxon>
        <taxon>Lactobacillales</taxon>
        <taxon>Lactobacillaceae</taxon>
        <taxon>Agrilactobacillus</taxon>
    </lineage>
</organism>
<keyword evidence="3 9" id="KW-0813">Transport</keyword>
<feature type="transmembrane region" description="Helical" evidence="9">
    <location>
        <begin position="414"/>
        <end position="439"/>
    </location>
</feature>
<evidence type="ECO:0000256" key="6">
    <source>
        <dbReference type="ARBA" id="ARBA00022970"/>
    </source>
</evidence>
<feature type="transmembrane region" description="Helical" evidence="9">
    <location>
        <begin position="259"/>
        <end position="279"/>
    </location>
</feature>
<comment type="similarity">
    <text evidence="2 9">Belongs to the branched chain amino acid transporter family.</text>
</comment>
<reference evidence="11" key="1">
    <citation type="journal article" date="2019" name="Int. J. Syst. Evol. Microbiol.">
        <title>The Global Catalogue of Microorganisms (GCM) 10K type strain sequencing project: providing services to taxonomists for standard genome sequencing and annotation.</title>
        <authorList>
            <consortium name="The Broad Institute Genomics Platform"/>
            <consortium name="The Broad Institute Genome Sequencing Center for Infectious Disease"/>
            <person name="Wu L."/>
            <person name="Ma J."/>
        </authorList>
    </citation>
    <scope>NUCLEOTIDE SEQUENCE [LARGE SCALE GENOMIC DNA]</scope>
    <source>
        <strain evidence="11">CCM 8896</strain>
    </source>
</reference>
<keyword evidence="7 9" id="KW-1133">Transmembrane helix</keyword>
<feature type="transmembrane region" description="Helical" evidence="9">
    <location>
        <begin position="12"/>
        <end position="29"/>
    </location>
</feature>
<protein>
    <recommendedName>
        <fullName evidence="9">Branched-chain amino acid transport system carrier protein</fullName>
    </recommendedName>
</protein>
<evidence type="ECO:0000256" key="2">
    <source>
        <dbReference type="ARBA" id="ARBA00008540"/>
    </source>
</evidence>
<name>A0ABW4J4J3_9LACO</name>
<accession>A0ABW4J4J3</accession>
<dbReference type="PANTHER" id="PTHR30588:SF0">
    <property type="entry name" value="BRANCHED-CHAIN AMINO ACID PERMEASE BRNQ"/>
    <property type="match status" value="1"/>
</dbReference>
<evidence type="ECO:0000256" key="8">
    <source>
        <dbReference type="ARBA" id="ARBA00023136"/>
    </source>
</evidence>
<evidence type="ECO:0000256" key="5">
    <source>
        <dbReference type="ARBA" id="ARBA00022692"/>
    </source>
</evidence>
<feature type="transmembrane region" description="Helical" evidence="9">
    <location>
        <begin position="317"/>
        <end position="336"/>
    </location>
</feature>
<comment type="caution">
    <text evidence="10">The sequence shown here is derived from an EMBL/GenBank/DDBJ whole genome shotgun (WGS) entry which is preliminary data.</text>
</comment>
<comment type="subcellular location">
    <subcellularLocation>
        <location evidence="1 9">Cell membrane</location>
        <topology evidence="1 9">Multi-pass membrane protein</topology>
    </subcellularLocation>
</comment>
<proteinExistence type="inferred from homology"/>
<feature type="transmembrane region" description="Helical" evidence="9">
    <location>
        <begin position="82"/>
        <end position="100"/>
    </location>
</feature>
<evidence type="ECO:0000256" key="9">
    <source>
        <dbReference type="RuleBase" id="RU362122"/>
    </source>
</evidence>
<dbReference type="Pfam" id="PF05525">
    <property type="entry name" value="Branch_AA_trans"/>
    <property type="match status" value="1"/>
</dbReference>
<keyword evidence="4" id="KW-1003">Cell membrane</keyword>
<keyword evidence="8 9" id="KW-0472">Membrane</keyword>
<sequence>MTKKLTLKNKIFVGTMLFGMFFGAGNLIFPVYMGQQAGRNIWPAVIGFLITGIGLPLLGVAAIGISRSDGVFDLAKKVGRPYAYFFTILLYLIIGPFFALPRLATTSFQIGIEPFVPKGQQTLVLAIFSVVFYLLAWWFCRKPSKIMMYIGKFLTPLFLIFLTIFVLVALFKPMGGLDHSVQTGYQAAPLLSGFTEGYNTMDALAALAFGITVVNVIRQLGVTDPAQIAKGTLSSGILSVILMGIIYTLMTVVGTMSLAKFPVAANGGIVLAETANYYFHNLGSLFLAAIVILACLKTAIGLITSFGEAFSDLFPSWSYQVIVVVASILPMIFANVGLTKIISYATPVLFFIYPLAMTLIISGLLASALHITNTWFYRLPVIFTIIPAILDGLKNAPKVLTDHNFVQQLLHLRGLLPLATYGLSWILPAVIAFVLGFIFCRRTNSKNEIKS</sequence>
<evidence type="ECO:0000256" key="7">
    <source>
        <dbReference type="ARBA" id="ARBA00022989"/>
    </source>
</evidence>
<dbReference type="RefSeq" id="WP_125714555.1">
    <property type="nucleotide sequence ID" value="NZ_JBHTOP010000001.1"/>
</dbReference>